<organism evidence="7 8">
    <name type="scientific">Halomarina oriensis</name>
    <dbReference type="NCBI Taxonomy" id="671145"/>
    <lineage>
        <taxon>Archaea</taxon>
        <taxon>Methanobacteriati</taxon>
        <taxon>Methanobacteriota</taxon>
        <taxon>Stenosarchaea group</taxon>
        <taxon>Halobacteria</taxon>
        <taxon>Halobacteriales</taxon>
        <taxon>Natronomonadaceae</taxon>
        <taxon>Halomarina</taxon>
    </lineage>
</organism>
<evidence type="ECO:0000313" key="7">
    <source>
        <dbReference type="EMBL" id="MWG33886.1"/>
    </source>
</evidence>
<evidence type="ECO:0000256" key="3">
    <source>
        <dbReference type="ARBA" id="ARBA00022989"/>
    </source>
</evidence>
<evidence type="ECO:0000256" key="2">
    <source>
        <dbReference type="ARBA" id="ARBA00022692"/>
    </source>
</evidence>
<dbReference type="Proteomes" id="UP000451471">
    <property type="component" value="Unassembled WGS sequence"/>
</dbReference>
<comment type="subcellular location">
    <subcellularLocation>
        <location evidence="1">Membrane</location>
    </subcellularLocation>
</comment>
<reference evidence="7 8" key="1">
    <citation type="submission" date="2019-12" db="EMBL/GenBank/DDBJ databases">
        <title>Halocatena pleomorpha gen. nov. sp. nov., an extremely halophilic archaeon of family Halobacteriaceae isolated from saltpan soil.</title>
        <authorList>
            <person name="Pal Y."/>
            <person name="Verma A."/>
            <person name="Krishnamurthi S."/>
            <person name="Kumar P."/>
        </authorList>
    </citation>
    <scope>NUCLEOTIDE SEQUENCE [LARGE SCALE GENOMIC DNA]</scope>
    <source>
        <strain evidence="7 8">JCM 16495</strain>
    </source>
</reference>
<dbReference type="InterPro" id="IPR010920">
    <property type="entry name" value="LSM_dom_sf"/>
</dbReference>
<dbReference type="PANTHER" id="PTHR30221">
    <property type="entry name" value="SMALL-CONDUCTANCE MECHANOSENSITIVE CHANNEL"/>
    <property type="match status" value="1"/>
</dbReference>
<dbReference type="InterPro" id="IPR006685">
    <property type="entry name" value="MscS_channel_2nd"/>
</dbReference>
<feature type="transmembrane region" description="Helical" evidence="5">
    <location>
        <begin position="180"/>
        <end position="207"/>
    </location>
</feature>
<keyword evidence="8" id="KW-1185">Reference proteome</keyword>
<dbReference type="OrthoDB" id="313107at2157"/>
<dbReference type="Gene3D" id="2.30.30.60">
    <property type="match status" value="1"/>
</dbReference>
<evidence type="ECO:0000256" key="1">
    <source>
        <dbReference type="ARBA" id="ARBA00004370"/>
    </source>
</evidence>
<accession>A0A6B0GG24</accession>
<dbReference type="InterPro" id="IPR023408">
    <property type="entry name" value="MscS_beta-dom_sf"/>
</dbReference>
<evidence type="ECO:0000259" key="6">
    <source>
        <dbReference type="Pfam" id="PF00924"/>
    </source>
</evidence>
<feature type="transmembrane region" description="Helical" evidence="5">
    <location>
        <begin position="12"/>
        <end position="34"/>
    </location>
</feature>
<dbReference type="AlphaFoldDB" id="A0A6B0GG24"/>
<name>A0A6B0GG24_9EURY</name>
<gene>
    <name evidence="7" type="ORF">GQS65_05145</name>
</gene>
<dbReference type="PANTHER" id="PTHR30221:SF20">
    <property type="entry name" value="SMALL-CONDUCTANCE MECHANOSENSITIVE CHANNEL"/>
    <property type="match status" value="1"/>
</dbReference>
<dbReference type="SUPFAM" id="SSF50182">
    <property type="entry name" value="Sm-like ribonucleoproteins"/>
    <property type="match status" value="1"/>
</dbReference>
<feature type="transmembrane region" description="Helical" evidence="5">
    <location>
        <begin position="68"/>
        <end position="94"/>
    </location>
</feature>
<keyword evidence="2 5" id="KW-0812">Transmembrane</keyword>
<protein>
    <submittedName>
        <fullName evidence="7">Mechanosensitive ion channel</fullName>
    </submittedName>
</protein>
<keyword evidence="3 5" id="KW-1133">Transmembrane helix</keyword>
<keyword evidence="4 5" id="KW-0472">Membrane</keyword>
<dbReference type="RefSeq" id="WP_158203609.1">
    <property type="nucleotide sequence ID" value="NZ_WSZK01000012.1"/>
</dbReference>
<dbReference type="GO" id="GO:0008381">
    <property type="term" value="F:mechanosensitive monoatomic ion channel activity"/>
    <property type="evidence" value="ECO:0007669"/>
    <property type="project" value="InterPro"/>
</dbReference>
<evidence type="ECO:0000313" key="8">
    <source>
        <dbReference type="Proteomes" id="UP000451471"/>
    </source>
</evidence>
<comment type="caution">
    <text evidence="7">The sequence shown here is derived from an EMBL/GenBank/DDBJ whole genome shotgun (WGS) entry which is preliminary data.</text>
</comment>
<feature type="transmembrane region" description="Helical" evidence="5">
    <location>
        <begin position="100"/>
        <end position="124"/>
    </location>
</feature>
<evidence type="ECO:0000256" key="5">
    <source>
        <dbReference type="SAM" id="Phobius"/>
    </source>
</evidence>
<dbReference type="GO" id="GO:0016020">
    <property type="term" value="C:membrane"/>
    <property type="evidence" value="ECO:0007669"/>
    <property type="project" value="UniProtKB-SubCell"/>
</dbReference>
<dbReference type="EMBL" id="WSZK01000012">
    <property type="protein sequence ID" value="MWG33886.1"/>
    <property type="molecule type" value="Genomic_DNA"/>
</dbReference>
<sequence>MQVERFAEEVLNAVSSSVGAILVLVVGLVLGFLVGRYARRFMVAIGLPRAVEGTRFERTAQRIGTSTVGLVATLVTLFIYIATVASALSIAGAIETDLSLFAFASIIPSVFAAILIGIAGLVVGDKAEVAVRERLANVKFTEVNLAPKVVKYSIYFVAGIIAAAQLGLAASALYVLLGAYLFAVIVFGALALKDVLAAATAGIYLLLSQPYGIGDEVEVAGHRGIVSEVDVFVTTVENDGEEFIVPNNLVFRSGIIRVR</sequence>
<dbReference type="Gene3D" id="1.10.287.1260">
    <property type="match status" value="1"/>
</dbReference>
<dbReference type="Pfam" id="PF00924">
    <property type="entry name" value="MS_channel_2nd"/>
    <property type="match status" value="1"/>
</dbReference>
<feature type="domain" description="Mechanosensitive ion channel MscS" evidence="6">
    <location>
        <begin position="200"/>
        <end position="253"/>
    </location>
</feature>
<proteinExistence type="predicted"/>
<dbReference type="InterPro" id="IPR045275">
    <property type="entry name" value="MscS_archaea/bacteria_type"/>
</dbReference>
<evidence type="ECO:0000256" key="4">
    <source>
        <dbReference type="ARBA" id="ARBA00023136"/>
    </source>
</evidence>
<feature type="transmembrane region" description="Helical" evidence="5">
    <location>
        <begin position="154"/>
        <end position="174"/>
    </location>
</feature>